<reference evidence="1" key="1">
    <citation type="submission" date="2020-11" db="EMBL/GenBank/DDBJ databases">
        <authorList>
            <person name="Tran Van P."/>
        </authorList>
    </citation>
    <scope>NUCLEOTIDE SEQUENCE</scope>
</reference>
<accession>A0A7R8W7V0</accession>
<organism evidence="1">
    <name type="scientific">Cyprideis torosa</name>
    <dbReference type="NCBI Taxonomy" id="163714"/>
    <lineage>
        <taxon>Eukaryota</taxon>
        <taxon>Metazoa</taxon>
        <taxon>Ecdysozoa</taxon>
        <taxon>Arthropoda</taxon>
        <taxon>Crustacea</taxon>
        <taxon>Oligostraca</taxon>
        <taxon>Ostracoda</taxon>
        <taxon>Podocopa</taxon>
        <taxon>Podocopida</taxon>
        <taxon>Cytherocopina</taxon>
        <taxon>Cytheroidea</taxon>
        <taxon>Cytherideidae</taxon>
        <taxon>Cyprideis</taxon>
    </lineage>
</organism>
<evidence type="ECO:0000313" key="1">
    <source>
        <dbReference type="EMBL" id="CAD7225982.1"/>
    </source>
</evidence>
<sequence length="110" mass="12121">MSKKRGAGSQQPSVHLLHHALAYRGGRNSPTPTMALQDFIARELGDMEATVPEGVPPGEKSPCTRRGRKNHIFEEILLSDLNPESSPWGRRSCAKASQMQWSLGENIHSC</sequence>
<name>A0A7R8W7V0_9CRUS</name>
<protein>
    <submittedName>
        <fullName evidence="1">Uncharacterized protein</fullName>
    </submittedName>
</protein>
<dbReference type="AlphaFoldDB" id="A0A7R8W7V0"/>
<proteinExistence type="predicted"/>
<gene>
    <name evidence="1" type="ORF">CTOB1V02_LOCUS3909</name>
</gene>
<dbReference type="EMBL" id="OB660711">
    <property type="protein sequence ID" value="CAD7225982.1"/>
    <property type="molecule type" value="Genomic_DNA"/>
</dbReference>